<evidence type="ECO:0000313" key="1">
    <source>
        <dbReference type="EMBL" id="GCF93856.1"/>
    </source>
</evidence>
<accession>A0A4P5P8J6</accession>
<protein>
    <submittedName>
        <fullName evidence="1">Uncharacterized protein</fullName>
    </submittedName>
</protein>
<name>A0A4P5P8J6_9ENTE</name>
<reference evidence="2" key="1">
    <citation type="submission" date="2019-02" db="EMBL/GenBank/DDBJ databases">
        <title>Draft genome sequence of Enterococcus sp. Gos25-1.</title>
        <authorList>
            <person name="Tanaka N."/>
            <person name="Shiwa Y."/>
            <person name="Fujita N."/>
        </authorList>
    </citation>
    <scope>NUCLEOTIDE SEQUENCE [LARGE SCALE GENOMIC DNA]</scope>
    <source>
        <strain evidence="2">Gos25-1</strain>
    </source>
</reference>
<organism evidence="1 2">
    <name type="scientific">Enterococcus florum</name>
    <dbReference type="NCBI Taxonomy" id="2480627"/>
    <lineage>
        <taxon>Bacteria</taxon>
        <taxon>Bacillati</taxon>
        <taxon>Bacillota</taxon>
        <taxon>Bacilli</taxon>
        <taxon>Lactobacillales</taxon>
        <taxon>Enterococcaceae</taxon>
        <taxon>Enterococcus</taxon>
    </lineage>
</organism>
<keyword evidence="2" id="KW-1185">Reference proteome</keyword>
<sequence>MLHSFSFQKNEMNSLARSYQKEKSPVTEKLVETILNAYQFEAIVDRRKKCLEAELH</sequence>
<proteinExistence type="predicted"/>
<dbReference type="AlphaFoldDB" id="A0A4P5P8J6"/>
<evidence type="ECO:0000313" key="2">
    <source>
        <dbReference type="Proteomes" id="UP000290567"/>
    </source>
</evidence>
<gene>
    <name evidence="1" type="ORF">NRIC_17470</name>
</gene>
<comment type="caution">
    <text evidence="1">The sequence shown here is derived from an EMBL/GenBank/DDBJ whole genome shotgun (WGS) entry which is preliminary data.</text>
</comment>
<dbReference type="EMBL" id="BJCC01000013">
    <property type="protein sequence ID" value="GCF93856.1"/>
    <property type="molecule type" value="Genomic_DNA"/>
</dbReference>
<dbReference type="Proteomes" id="UP000290567">
    <property type="component" value="Unassembled WGS sequence"/>
</dbReference>